<dbReference type="KEGG" id="mpsy:CEK71_17800"/>
<keyword evidence="3" id="KW-1185">Reference proteome</keyword>
<organism evidence="2 3">
    <name type="scientific">Methylovulum psychrotolerans</name>
    <dbReference type="NCBI Taxonomy" id="1704499"/>
    <lineage>
        <taxon>Bacteria</taxon>
        <taxon>Pseudomonadati</taxon>
        <taxon>Pseudomonadota</taxon>
        <taxon>Gammaproteobacteria</taxon>
        <taxon>Methylococcales</taxon>
        <taxon>Methylococcaceae</taxon>
        <taxon>Methylovulum</taxon>
    </lineage>
</organism>
<name>A0A1Z4C2N0_9GAMM</name>
<protein>
    <submittedName>
        <fullName evidence="2">Uncharacterized protein</fullName>
    </submittedName>
</protein>
<gene>
    <name evidence="2" type="ORF">CEK71_17800</name>
</gene>
<accession>A0A1Z4C2N0</accession>
<feature type="region of interest" description="Disordered" evidence="1">
    <location>
        <begin position="1"/>
        <end position="168"/>
    </location>
</feature>
<evidence type="ECO:0000256" key="1">
    <source>
        <dbReference type="SAM" id="MobiDB-lite"/>
    </source>
</evidence>
<reference evidence="2 3" key="1">
    <citation type="submission" date="2017-06" db="EMBL/GenBank/DDBJ databases">
        <title>Genome Sequencing of the methanotroph Methylovulum psychrotolerants str. HV10-M2 isolated from a high-altitude environment.</title>
        <authorList>
            <person name="Mateos-Rivera A."/>
        </authorList>
    </citation>
    <scope>NUCLEOTIDE SEQUENCE [LARGE SCALE GENOMIC DNA]</scope>
    <source>
        <strain evidence="2 3">HV10_M2</strain>
    </source>
</reference>
<feature type="compositionally biased region" description="Basic and acidic residues" evidence="1">
    <location>
        <begin position="103"/>
        <end position="112"/>
    </location>
</feature>
<evidence type="ECO:0000313" key="3">
    <source>
        <dbReference type="Proteomes" id="UP000197019"/>
    </source>
</evidence>
<feature type="compositionally biased region" description="Polar residues" evidence="1">
    <location>
        <begin position="32"/>
        <end position="44"/>
    </location>
</feature>
<dbReference type="AlphaFoldDB" id="A0A1Z4C2N0"/>
<evidence type="ECO:0000313" key="2">
    <source>
        <dbReference type="EMBL" id="ASF47769.1"/>
    </source>
</evidence>
<proteinExistence type="predicted"/>
<dbReference type="EMBL" id="CP022129">
    <property type="protein sequence ID" value="ASF47769.1"/>
    <property type="molecule type" value="Genomic_DNA"/>
</dbReference>
<dbReference type="Proteomes" id="UP000197019">
    <property type="component" value="Chromosome"/>
</dbReference>
<sequence length="168" mass="18077">MYNEEQTRVFLPAAQSGNNNATLTEKRDGQSRPPSQHDGGSTFFTARDRKTPKNPPTKNAAVREGQGVSGLRRKPFMSDINGFKDPAPSPNPTAKSGGFAPARGEEARKDRPPAAVPNRHRGNAVLPKPGRRAQNGGEVTRSPSRDGRQARTQAQHHRCGPKPGGINA</sequence>